<proteinExistence type="predicted"/>
<gene>
    <name evidence="1" type="ORF">CUMW_247660</name>
</gene>
<dbReference type="Proteomes" id="UP000236630">
    <property type="component" value="Unassembled WGS sequence"/>
</dbReference>
<evidence type="ECO:0000313" key="2">
    <source>
        <dbReference type="Proteomes" id="UP000236630"/>
    </source>
</evidence>
<dbReference type="AlphaFoldDB" id="A0A2H5QPX1"/>
<sequence length="83" mass="9354">MVVVKDCSVDVMHLITLDLFTGLVWNVAGYVVGIRVLLEDDGLLGIGWSVAECRHWSVGVWLLEYSYWQRAGIFVPIFVLSIN</sequence>
<comment type="caution">
    <text evidence="1">The sequence shown here is derived from an EMBL/GenBank/DDBJ whole genome shotgun (WGS) entry which is preliminary data.</text>
</comment>
<organism evidence="1 2">
    <name type="scientific">Citrus unshiu</name>
    <name type="common">Satsuma mandarin</name>
    <name type="synonym">Citrus nobilis var. unshiu</name>
    <dbReference type="NCBI Taxonomy" id="55188"/>
    <lineage>
        <taxon>Eukaryota</taxon>
        <taxon>Viridiplantae</taxon>
        <taxon>Streptophyta</taxon>
        <taxon>Embryophyta</taxon>
        <taxon>Tracheophyta</taxon>
        <taxon>Spermatophyta</taxon>
        <taxon>Magnoliopsida</taxon>
        <taxon>eudicotyledons</taxon>
        <taxon>Gunneridae</taxon>
        <taxon>Pentapetalae</taxon>
        <taxon>rosids</taxon>
        <taxon>malvids</taxon>
        <taxon>Sapindales</taxon>
        <taxon>Rutaceae</taxon>
        <taxon>Aurantioideae</taxon>
        <taxon>Citrus</taxon>
    </lineage>
</organism>
<keyword evidence="2" id="KW-1185">Reference proteome</keyword>
<name>A0A2H5QPX1_CITUN</name>
<protein>
    <submittedName>
        <fullName evidence="1">Uncharacterized protein</fullName>
    </submittedName>
</protein>
<reference evidence="1 2" key="1">
    <citation type="journal article" date="2017" name="Front. Genet.">
        <title>Draft sequencing of the heterozygous diploid genome of Satsuma (Citrus unshiu Marc.) using a hybrid assembly approach.</title>
        <authorList>
            <person name="Shimizu T."/>
            <person name="Tanizawa Y."/>
            <person name="Mochizuki T."/>
            <person name="Nagasaki H."/>
            <person name="Yoshioka T."/>
            <person name="Toyoda A."/>
            <person name="Fujiyama A."/>
            <person name="Kaminuma E."/>
            <person name="Nakamura Y."/>
        </authorList>
    </citation>
    <scope>NUCLEOTIDE SEQUENCE [LARGE SCALE GENOMIC DNA]</scope>
    <source>
        <strain evidence="2">cv. Miyagawa wase</strain>
    </source>
</reference>
<evidence type="ECO:0000313" key="1">
    <source>
        <dbReference type="EMBL" id="GAY66305.1"/>
    </source>
</evidence>
<accession>A0A2H5QPX1</accession>
<dbReference type="EMBL" id="BDQV01000563">
    <property type="protein sequence ID" value="GAY66305.1"/>
    <property type="molecule type" value="Genomic_DNA"/>
</dbReference>